<evidence type="ECO:0000256" key="1">
    <source>
        <dbReference type="SAM" id="MobiDB-lite"/>
    </source>
</evidence>
<keyword evidence="3" id="KW-1185">Reference proteome</keyword>
<evidence type="ECO:0000313" key="2">
    <source>
        <dbReference type="EMBL" id="OLQ09661.1"/>
    </source>
</evidence>
<proteinExistence type="predicted"/>
<dbReference type="AlphaFoldDB" id="A0A1Q9EQJ3"/>
<feature type="compositionally biased region" description="Basic residues" evidence="1">
    <location>
        <begin position="224"/>
        <end position="236"/>
    </location>
</feature>
<evidence type="ECO:0000313" key="3">
    <source>
        <dbReference type="Proteomes" id="UP000186817"/>
    </source>
</evidence>
<evidence type="ECO:0008006" key="4">
    <source>
        <dbReference type="Google" id="ProtNLM"/>
    </source>
</evidence>
<name>A0A1Q9EQJ3_SYMMI</name>
<dbReference type="OrthoDB" id="439450at2759"/>
<dbReference type="Proteomes" id="UP000186817">
    <property type="component" value="Unassembled WGS sequence"/>
</dbReference>
<organism evidence="2 3">
    <name type="scientific">Symbiodinium microadriaticum</name>
    <name type="common">Dinoflagellate</name>
    <name type="synonym">Zooxanthella microadriatica</name>
    <dbReference type="NCBI Taxonomy" id="2951"/>
    <lineage>
        <taxon>Eukaryota</taxon>
        <taxon>Sar</taxon>
        <taxon>Alveolata</taxon>
        <taxon>Dinophyceae</taxon>
        <taxon>Suessiales</taxon>
        <taxon>Symbiodiniaceae</taxon>
        <taxon>Symbiodinium</taxon>
    </lineage>
</organism>
<protein>
    <recommendedName>
        <fullName evidence="4">Reverse transcriptase domain-containing protein</fullName>
    </recommendedName>
</protein>
<feature type="compositionally biased region" description="Low complexity" evidence="1">
    <location>
        <begin position="237"/>
        <end position="252"/>
    </location>
</feature>
<sequence length="530" mass="59192">MSAAVIMAISSMGQVGDMLGFVAGYAVPGSPDCSPVAMEAKRKRTWPTKFRQNAEYLARHPPPAMTSKKRRRRLLYINLFRRQDEMLCEKYIYNEGTDFGAAPCKETLNKKHYLVQTRGGRILLFEPERLDAWIGRGIEKDHATGRYLDLSTGKPLSKKDATSYEAYHTRRLRRSRLRDRVDRYIRLVDKYVPKVSEEARVYIARFPHKVGEVLKQVRKIRKKIRKNRNKQRHRTTLRPTRTSTTPGLPLRLYPGENKQESLRRKCSEALRAMLTGNSSMIHLQTGGEAVQRRKPNNQTPIHGRGEKLVAHRTVEKALECWQKNLGNLPGTHCRGTAAFPEAQMTPEGVSYTGECNISITKQFWKGKQAPELLVVLRRVIRHAKESMGDMVAQRIGGLRPSGGERWGDALGDPTSPPESGGAFMDDAYLWSHGATRLQATLAALERQLAKHGLLINPEKTAVILSKPQEGEHAASGGESVGCKPFGEIIAALGSPFAFGEGVAAIIAEMNHRAHKAFNKHAALLCAATPL</sequence>
<dbReference type="EMBL" id="LSRX01000093">
    <property type="protein sequence ID" value="OLQ09661.1"/>
    <property type="molecule type" value="Genomic_DNA"/>
</dbReference>
<feature type="region of interest" description="Disordered" evidence="1">
    <location>
        <begin position="224"/>
        <end position="258"/>
    </location>
</feature>
<gene>
    <name evidence="2" type="ORF">AK812_SmicGene6735</name>
</gene>
<accession>A0A1Q9EQJ3</accession>
<comment type="caution">
    <text evidence="2">The sequence shown here is derived from an EMBL/GenBank/DDBJ whole genome shotgun (WGS) entry which is preliminary data.</text>
</comment>
<reference evidence="2 3" key="1">
    <citation type="submission" date="2016-02" db="EMBL/GenBank/DDBJ databases">
        <title>Genome analysis of coral dinoflagellate symbionts highlights evolutionary adaptations to a symbiotic lifestyle.</title>
        <authorList>
            <person name="Aranda M."/>
            <person name="Li Y."/>
            <person name="Liew Y.J."/>
            <person name="Baumgarten S."/>
            <person name="Simakov O."/>
            <person name="Wilson M."/>
            <person name="Piel J."/>
            <person name="Ashoor H."/>
            <person name="Bougouffa S."/>
            <person name="Bajic V.B."/>
            <person name="Ryu T."/>
            <person name="Ravasi T."/>
            <person name="Bayer T."/>
            <person name="Micklem G."/>
            <person name="Kim H."/>
            <person name="Bhak J."/>
            <person name="Lajeunesse T.C."/>
            <person name="Voolstra C.R."/>
        </authorList>
    </citation>
    <scope>NUCLEOTIDE SEQUENCE [LARGE SCALE GENOMIC DNA]</scope>
    <source>
        <strain evidence="2 3">CCMP2467</strain>
    </source>
</reference>